<evidence type="ECO:0000313" key="3">
    <source>
        <dbReference type="Proteomes" id="UP000645610"/>
    </source>
</evidence>
<dbReference type="EMBL" id="JADQDP010000002">
    <property type="protein sequence ID" value="MBF9142032.1"/>
    <property type="molecule type" value="Genomic_DNA"/>
</dbReference>
<dbReference type="AlphaFoldDB" id="A0A931FIH2"/>
<evidence type="ECO:0000313" key="2">
    <source>
        <dbReference type="EMBL" id="MBF9142032.1"/>
    </source>
</evidence>
<evidence type="ECO:0000259" key="1">
    <source>
        <dbReference type="Pfam" id="PF02026"/>
    </source>
</evidence>
<name>A0A931FIH2_9BACT</name>
<dbReference type="InterPro" id="IPR003032">
    <property type="entry name" value="Ryanodine_rcpt"/>
</dbReference>
<feature type="domain" description="Ryanodine receptor Ryr" evidence="1">
    <location>
        <begin position="8"/>
        <end position="68"/>
    </location>
</feature>
<reference evidence="2 3" key="1">
    <citation type="submission" date="2020-11" db="EMBL/GenBank/DDBJ databases">
        <authorList>
            <person name="Kim M.K."/>
        </authorList>
    </citation>
    <scope>NUCLEOTIDE SEQUENCE [LARGE SCALE GENOMIC DNA]</scope>
    <source>
        <strain evidence="2 3">BT439</strain>
    </source>
</reference>
<organism evidence="2 3">
    <name type="scientific">Hymenobacter properus</name>
    <dbReference type="NCBI Taxonomy" id="2791026"/>
    <lineage>
        <taxon>Bacteria</taxon>
        <taxon>Pseudomonadati</taxon>
        <taxon>Bacteroidota</taxon>
        <taxon>Cytophagia</taxon>
        <taxon>Cytophagales</taxon>
        <taxon>Hymenobacteraceae</taxon>
        <taxon>Hymenobacter</taxon>
    </lineage>
</organism>
<proteinExistence type="predicted"/>
<accession>A0A931FIH2</accession>
<sequence>MQQLPDLEMVAAKVHEAWMQTKRAQGVISRLSETGEELMVPYAQLSEPAKELDRMTVRTVYAAIKAVGK</sequence>
<dbReference type="Pfam" id="PF02026">
    <property type="entry name" value="RyR"/>
    <property type="match status" value="1"/>
</dbReference>
<dbReference type="RefSeq" id="WP_196286357.1">
    <property type="nucleotide sequence ID" value="NZ_JADQDP010000002.1"/>
</dbReference>
<dbReference type="Proteomes" id="UP000645610">
    <property type="component" value="Unassembled WGS sequence"/>
</dbReference>
<comment type="caution">
    <text evidence="2">The sequence shown here is derived from an EMBL/GenBank/DDBJ whole genome shotgun (WGS) entry which is preliminary data.</text>
</comment>
<gene>
    <name evidence="2" type="ORF">I2I01_10330</name>
</gene>
<protein>
    <recommendedName>
        <fullName evidence="1">Ryanodine receptor Ryr domain-containing protein</fullName>
    </recommendedName>
</protein>
<keyword evidence="3" id="KW-1185">Reference proteome</keyword>
<dbReference type="Gene3D" id="6.20.350.10">
    <property type="match status" value="1"/>
</dbReference>